<dbReference type="InterPro" id="IPR003961">
    <property type="entry name" value="FN3_dom"/>
</dbReference>
<dbReference type="Gene3D" id="2.60.40.10">
    <property type="entry name" value="Immunoglobulins"/>
    <property type="match status" value="1"/>
</dbReference>
<dbReference type="InterPro" id="IPR052090">
    <property type="entry name" value="Cytolytic_pore-forming_toxin"/>
</dbReference>
<dbReference type="Pfam" id="PF18078">
    <property type="entry name" value="Thioredoxin_11"/>
    <property type="match status" value="1"/>
</dbReference>
<gene>
    <name evidence="2" type="ORF">scyTo_0021905</name>
</gene>
<dbReference type="InterPro" id="IPR036116">
    <property type="entry name" value="FN3_sf"/>
</dbReference>
<dbReference type="PANTHER" id="PTHR31594">
    <property type="entry name" value="AIG1-TYPE G DOMAIN-CONTAINING PROTEIN"/>
    <property type="match status" value="1"/>
</dbReference>
<dbReference type="AlphaFoldDB" id="A0A401Q934"/>
<name>A0A401Q934_SCYTO</name>
<reference evidence="2 3" key="1">
    <citation type="journal article" date="2018" name="Nat. Ecol. Evol.">
        <title>Shark genomes provide insights into elasmobranch evolution and the origin of vertebrates.</title>
        <authorList>
            <person name="Hara Y"/>
            <person name="Yamaguchi K"/>
            <person name="Onimaru K"/>
            <person name="Kadota M"/>
            <person name="Koyanagi M"/>
            <person name="Keeley SD"/>
            <person name="Tatsumi K"/>
            <person name="Tanaka K"/>
            <person name="Motone F"/>
            <person name="Kageyama Y"/>
            <person name="Nozu R"/>
            <person name="Adachi N"/>
            <person name="Nishimura O"/>
            <person name="Nakagawa R"/>
            <person name="Tanegashima C"/>
            <person name="Kiyatake I"/>
            <person name="Matsumoto R"/>
            <person name="Murakumo K"/>
            <person name="Nishida K"/>
            <person name="Terakita A"/>
            <person name="Kuratani S"/>
            <person name="Sato K"/>
            <person name="Hyodo S Kuraku.S."/>
        </authorList>
    </citation>
    <scope>NUCLEOTIDE SEQUENCE [LARGE SCALE GENOMIC DNA]</scope>
</reference>
<evidence type="ECO:0000313" key="2">
    <source>
        <dbReference type="EMBL" id="GCB81885.1"/>
    </source>
</evidence>
<dbReference type="SMART" id="SM00060">
    <property type="entry name" value="FN3"/>
    <property type="match status" value="1"/>
</dbReference>
<organism evidence="2 3">
    <name type="scientific">Scyliorhinus torazame</name>
    <name type="common">Cloudy catshark</name>
    <name type="synonym">Catulus torazame</name>
    <dbReference type="NCBI Taxonomy" id="75743"/>
    <lineage>
        <taxon>Eukaryota</taxon>
        <taxon>Metazoa</taxon>
        <taxon>Chordata</taxon>
        <taxon>Craniata</taxon>
        <taxon>Vertebrata</taxon>
        <taxon>Chondrichthyes</taxon>
        <taxon>Elasmobranchii</taxon>
        <taxon>Galeomorphii</taxon>
        <taxon>Galeoidea</taxon>
        <taxon>Carcharhiniformes</taxon>
        <taxon>Scyliorhinidae</taxon>
        <taxon>Scyliorhinus</taxon>
    </lineage>
</organism>
<dbReference type="InterPro" id="IPR048997">
    <property type="entry name" value="Stonustoxin-like_helical"/>
</dbReference>
<protein>
    <recommendedName>
        <fullName evidence="1">Fibronectin type-III domain-containing protein</fullName>
    </recommendedName>
</protein>
<dbReference type="PROSITE" id="PS50853">
    <property type="entry name" value="FN3"/>
    <property type="match status" value="1"/>
</dbReference>
<evidence type="ECO:0000259" key="1">
    <source>
        <dbReference type="PROSITE" id="PS50853"/>
    </source>
</evidence>
<dbReference type="Proteomes" id="UP000288216">
    <property type="component" value="Unassembled WGS sequence"/>
</dbReference>
<comment type="caution">
    <text evidence="2">The sequence shown here is derived from an EMBL/GenBank/DDBJ whole genome shotgun (WGS) entry which is preliminary data.</text>
</comment>
<dbReference type="Pfam" id="PF21109">
    <property type="entry name" value="Stonustoxin_helical"/>
    <property type="match status" value="1"/>
</dbReference>
<dbReference type="SUPFAM" id="SSF49265">
    <property type="entry name" value="Fibronectin type III"/>
    <property type="match status" value="1"/>
</dbReference>
<accession>A0A401Q934</accession>
<dbReference type="STRING" id="75743.A0A401Q934"/>
<dbReference type="InterPro" id="IPR040581">
    <property type="entry name" value="Thioredoxin_11"/>
</dbReference>
<dbReference type="EMBL" id="BFAA01020454">
    <property type="protein sequence ID" value="GCB81885.1"/>
    <property type="molecule type" value="Genomic_DNA"/>
</dbReference>
<evidence type="ECO:0000313" key="3">
    <source>
        <dbReference type="Proteomes" id="UP000288216"/>
    </source>
</evidence>
<feature type="domain" description="Fibronectin type-III" evidence="1">
    <location>
        <begin position="484"/>
        <end position="577"/>
    </location>
</feature>
<keyword evidence="3" id="KW-1185">Reference proteome</keyword>
<dbReference type="OMA" id="DIEKQQW"/>
<sequence>AGVTLWDLSELRKTIDVQPSLSTEIQIICSESVGDKASCLDVEASLKASFLSGMVQVDGSAKFLNDNKTSKQQARVTLNYRATTRFEELTMSQLGPQHITYPSVFDQGSATHVVTAVLYGAQAFFVFDREYSSNENVQNVEGDMEVMVKKIPCLQIGGKGSVKLSDTEKQVVETFRCTFHGDFLLDRNPVSYEEAVQVYSRLPKLLGDQGEKAVPMRVWLYPLTMLESKAAQHVREVSLGLVNQCELVLEQFHDIGVRCNDLIKHPAARAFPELKTKIETFRRLCLEYKMVLKQELAKVLPSIRGTGQGESSLVAILRRKEQSPFRYCLLDTWLEKTEKEVNTVDVYLAMLGGVDILSKSQLDRTLADPMIEHVVCFTFTSLRDSDAALQELSNYLNHPQTVRERSLPSESEGWFDAASVSQRMRKEARLIRQFTESNKSRGKTIDQGSSRIVIASVGDKSCPGASVSLYEEGILVNKEFTLQEPDVPEIRQVTDCSVTLCLKAPEVNTGSVLMFKVGHRRVKGEDWSWEDTQTDGESFTVSGLHPHTEYVFRFAPVYKPWVGLFSEPTARIRTLLKSSFSECDEMIMAIA</sequence>
<dbReference type="OrthoDB" id="8954335at2759"/>
<feature type="non-terminal residue" evidence="2">
    <location>
        <position position="1"/>
    </location>
</feature>
<proteinExistence type="predicted"/>
<dbReference type="PANTHER" id="PTHR31594:SF16">
    <property type="entry name" value="SI:CH211-281L24.3"/>
    <property type="match status" value="1"/>
</dbReference>
<dbReference type="InterPro" id="IPR013783">
    <property type="entry name" value="Ig-like_fold"/>
</dbReference>
<dbReference type="CDD" id="cd00063">
    <property type="entry name" value="FN3"/>
    <property type="match status" value="1"/>
</dbReference>